<keyword evidence="2" id="KW-1185">Reference proteome</keyword>
<dbReference type="Gene3D" id="3.30.2010.20">
    <property type="match status" value="1"/>
</dbReference>
<evidence type="ECO:0000313" key="2">
    <source>
        <dbReference type="Proteomes" id="UP001500506"/>
    </source>
</evidence>
<dbReference type="CDD" id="cd12952">
    <property type="entry name" value="MMP_ACEL2062"/>
    <property type="match status" value="1"/>
</dbReference>
<protein>
    <recommendedName>
        <fullName evidence="3">Metallopeptidase family protein</fullName>
    </recommendedName>
</protein>
<organism evidence="1 2">
    <name type="scientific">Agromyces humatus</name>
    <dbReference type="NCBI Taxonomy" id="279573"/>
    <lineage>
        <taxon>Bacteria</taxon>
        <taxon>Bacillati</taxon>
        <taxon>Actinomycetota</taxon>
        <taxon>Actinomycetes</taxon>
        <taxon>Micrococcales</taxon>
        <taxon>Microbacteriaceae</taxon>
        <taxon>Agromyces</taxon>
    </lineage>
</organism>
<name>A0ABP4WDN6_9MICO</name>
<dbReference type="EMBL" id="BAAANH010000001">
    <property type="protein sequence ID" value="GAA1752269.1"/>
    <property type="molecule type" value="Genomic_DNA"/>
</dbReference>
<comment type="caution">
    <text evidence="1">The sequence shown here is derived from an EMBL/GenBank/DDBJ whole genome shotgun (WGS) entry which is preliminary data.</text>
</comment>
<reference evidence="2" key="1">
    <citation type="journal article" date="2019" name="Int. J. Syst. Evol. Microbiol.">
        <title>The Global Catalogue of Microorganisms (GCM) 10K type strain sequencing project: providing services to taxonomists for standard genome sequencing and annotation.</title>
        <authorList>
            <consortium name="The Broad Institute Genomics Platform"/>
            <consortium name="The Broad Institute Genome Sequencing Center for Infectious Disease"/>
            <person name="Wu L."/>
            <person name="Ma J."/>
        </authorList>
    </citation>
    <scope>NUCLEOTIDE SEQUENCE [LARGE SCALE GENOMIC DNA]</scope>
    <source>
        <strain evidence="2">JCM 14319</strain>
    </source>
</reference>
<sequence>MDDVELDGVADWVRARMHPLAWFARQAELVAVPSNTSDERHNWDMVEISDDDFERMVSEVFDALPDEMVRGVENVAIVVENQPLGERPRLFGLYRGHPLTTRGVYGFGELPDRITLYKNNPQEYSVDLEALRSRVRITLVHEIGHYFGLDDARLRELGWA</sequence>
<dbReference type="RefSeq" id="WP_232498464.1">
    <property type="nucleotide sequence ID" value="NZ_BAAANH010000001.1"/>
</dbReference>
<accession>A0ABP4WDN6</accession>
<dbReference type="SUPFAM" id="SSF55486">
    <property type="entry name" value="Metalloproteases ('zincins'), catalytic domain"/>
    <property type="match status" value="1"/>
</dbReference>
<evidence type="ECO:0000313" key="1">
    <source>
        <dbReference type="EMBL" id="GAA1752269.1"/>
    </source>
</evidence>
<evidence type="ECO:0008006" key="3">
    <source>
        <dbReference type="Google" id="ProtNLM"/>
    </source>
</evidence>
<dbReference type="Pfam" id="PF06262">
    <property type="entry name" value="Zincin_1"/>
    <property type="match status" value="1"/>
</dbReference>
<dbReference type="Proteomes" id="UP001500506">
    <property type="component" value="Unassembled WGS sequence"/>
</dbReference>
<gene>
    <name evidence="1" type="ORF">GCM10009747_07380</name>
</gene>
<dbReference type="InterPro" id="IPR010428">
    <property type="entry name" value="Zincin_1"/>
</dbReference>
<dbReference type="InterPro" id="IPR038555">
    <property type="entry name" value="Zincin_1_sf"/>
</dbReference>
<proteinExistence type="predicted"/>